<evidence type="ECO:0000256" key="1">
    <source>
        <dbReference type="ARBA" id="ARBA00004651"/>
    </source>
</evidence>
<evidence type="ECO:0000256" key="4">
    <source>
        <dbReference type="ARBA" id="ARBA00022960"/>
    </source>
</evidence>
<comment type="pathway">
    <text evidence="8">Cell wall biogenesis; peptidoglycan biosynthesis.</text>
</comment>
<dbReference type="RefSeq" id="WP_204498860.1">
    <property type="nucleotide sequence ID" value="NZ_JAFBDR010000008.1"/>
</dbReference>
<keyword evidence="8 9" id="KW-0961">Cell wall biogenesis/degradation</keyword>
<evidence type="ECO:0000256" key="2">
    <source>
        <dbReference type="ARBA" id="ARBA00022475"/>
    </source>
</evidence>
<proteinExistence type="inferred from homology"/>
<comment type="caution">
    <text evidence="10">The sequence shown here is derived from an EMBL/GenBank/DDBJ whole genome shotgun (WGS) entry which is preliminary data.</text>
</comment>
<feature type="transmembrane region" description="Helical" evidence="8">
    <location>
        <begin position="406"/>
        <end position="427"/>
    </location>
</feature>
<dbReference type="PANTHER" id="PTHR47019:SF1">
    <property type="entry name" value="LIPID II FLIPPASE MURJ"/>
    <property type="match status" value="1"/>
</dbReference>
<keyword evidence="6 8" id="KW-1133">Transmembrane helix</keyword>
<dbReference type="HAMAP" id="MF_02078">
    <property type="entry name" value="MurJ_MviN"/>
    <property type="match status" value="1"/>
</dbReference>
<feature type="transmembrane region" description="Helical" evidence="8">
    <location>
        <begin position="376"/>
        <end position="400"/>
    </location>
</feature>
<keyword evidence="2 8" id="KW-1003">Cell membrane</keyword>
<dbReference type="Pfam" id="PF03023">
    <property type="entry name" value="MurJ"/>
    <property type="match status" value="1"/>
</dbReference>
<comment type="similarity">
    <text evidence="8 9">Belongs to the MurJ/MviN family.</text>
</comment>
<feature type="transmembrane region" description="Helical" evidence="8">
    <location>
        <begin position="122"/>
        <end position="143"/>
    </location>
</feature>
<organism evidence="10 11">
    <name type="scientific">Aquibacillus albus</name>
    <dbReference type="NCBI Taxonomy" id="1168171"/>
    <lineage>
        <taxon>Bacteria</taxon>
        <taxon>Bacillati</taxon>
        <taxon>Bacillota</taxon>
        <taxon>Bacilli</taxon>
        <taxon>Bacillales</taxon>
        <taxon>Bacillaceae</taxon>
        <taxon>Aquibacillus</taxon>
    </lineage>
</organism>
<evidence type="ECO:0000256" key="8">
    <source>
        <dbReference type="HAMAP-Rule" id="MF_02078"/>
    </source>
</evidence>
<dbReference type="CDD" id="cd13123">
    <property type="entry name" value="MATE_MurJ_like"/>
    <property type="match status" value="1"/>
</dbReference>
<dbReference type="PRINTS" id="PR01806">
    <property type="entry name" value="VIRFACTRMVIN"/>
</dbReference>
<comment type="subcellular location">
    <subcellularLocation>
        <location evidence="1 8">Cell membrane</location>
        <topology evidence="1 8">Multi-pass membrane protein</topology>
    </subcellularLocation>
</comment>
<dbReference type="InterPro" id="IPR004268">
    <property type="entry name" value="MurJ"/>
</dbReference>
<dbReference type="NCBIfam" id="TIGR01695">
    <property type="entry name" value="murJ_mviN"/>
    <property type="match status" value="1"/>
</dbReference>
<protein>
    <recommendedName>
        <fullName evidence="8">Probable lipid II flippase MurJ</fullName>
    </recommendedName>
</protein>
<gene>
    <name evidence="8" type="primary">murJ</name>
    <name evidence="10" type="ORF">JOC48_001832</name>
</gene>
<evidence type="ECO:0000256" key="5">
    <source>
        <dbReference type="ARBA" id="ARBA00022984"/>
    </source>
</evidence>
<keyword evidence="7 8" id="KW-0472">Membrane</keyword>
<keyword evidence="11" id="KW-1185">Reference proteome</keyword>
<feature type="transmembrane region" description="Helical" evidence="8">
    <location>
        <begin position="42"/>
        <end position="65"/>
    </location>
</feature>
<evidence type="ECO:0000256" key="6">
    <source>
        <dbReference type="ARBA" id="ARBA00022989"/>
    </source>
</evidence>
<keyword evidence="8 9" id="KW-0813">Transport</keyword>
<dbReference type="PANTHER" id="PTHR47019">
    <property type="entry name" value="LIPID II FLIPPASE MURJ"/>
    <property type="match status" value="1"/>
</dbReference>
<accession>A0ABS2MZR9</accession>
<keyword evidence="4 8" id="KW-0133">Cell shape</keyword>
<dbReference type="InterPro" id="IPR051050">
    <property type="entry name" value="Lipid_II_flippase_MurJ/MviN"/>
</dbReference>
<feature type="transmembrane region" description="Helical" evidence="8">
    <location>
        <begin position="343"/>
        <end position="364"/>
    </location>
</feature>
<feature type="transmembrane region" description="Helical" evidence="8">
    <location>
        <begin position="268"/>
        <end position="286"/>
    </location>
</feature>
<feature type="transmembrane region" description="Helical" evidence="8">
    <location>
        <begin position="181"/>
        <end position="202"/>
    </location>
</feature>
<evidence type="ECO:0000256" key="7">
    <source>
        <dbReference type="ARBA" id="ARBA00023136"/>
    </source>
</evidence>
<feature type="transmembrane region" description="Helical" evidence="8">
    <location>
        <begin position="223"/>
        <end position="248"/>
    </location>
</feature>
<evidence type="ECO:0000256" key="9">
    <source>
        <dbReference type="PIRNR" id="PIRNR002869"/>
    </source>
</evidence>
<evidence type="ECO:0000256" key="3">
    <source>
        <dbReference type="ARBA" id="ARBA00022692"/>
    </source>
</evidence>
<keyword evidence="5 8" id="KW-0573">Peptidoglycan synthesis</keyword>
<dbReference type="Proteomes" id="UP001296943">
    <property type="component" value="Unassembled WGS sequence"/>
</dbReference>
<keyword evidence="3 8" id="KW-0812">Transmembrane</keyword>
<feature type="transmembrane region" description="Helical" evidence="8">
    <location>
        <begin position="307"/>
        <end position="331"/>
    </location>
</feature>
<feature type="transmembrane region" description="Helical" evidence="8">
    <location>
        <begin position="466"/>
        <end position="486"/>
    </location>
</feature>
<dbReference type="EMBL" id="JAFBDR010000008">
    <property type="protein sequence ID" value="MBM7571336.1"/>
    <property type="molecule type" value="Genomic_DNA"/>
</dbReference>
<evidence type="ECO:0000313" key="11">
    <source>
        <dbReference type="Proteomes" id="UP001296943"/>
    </source>
</evidence>
<comment type="function">
    <text evidence="8 9">Involved in peptidoglycan biosynthesis. Transports lipid-linked peptidoglycan precursors from the inner to the outer leaflet of the cytoplasmic membrane.</text>
</comment>
<reference evidence="10 11" key="1">
    <citation type="submission" date="2021-01" db="EMBL/GenBank/DDBJ databases">
        <title>Genomic Encyclopedia of Type Strains, Phase IV (KMG-IV): sequencing the most valuable type-strain genomes for metagenomic binning, comparative biology and taxonomic classification.</title>
        <authorList>
            <person name="Goeker M."/>
        </authorList>
    </citation>
    <scope>NUCLEOTIDE SEQUENCE [LARGE SCALE GENOMIC DNA]</scope>
    <source>
        <strain evidence="10 11">DSM 23711</strain>
    </source>
</reference>
<evidence type="ECO:0000313" key="10">
    <source>
        <dbReference type="EMBL" id="MBM7571336.1"/>
    </source>
</evidence>
<sequence>MKSKLGLASVLFIFASLLLKVSGLIRDMVIAYYFGDSYVADAYLAAFIIPNMFILFMTTGMKNAFVPSYIEAIEQNRGRYHFGQVFRGTMVISLIVTVLGMALAPLYIPMFYPAFSDAVTEIAIWVTIIFFSIILFVGMNAVLEAYFDAENRFSLSMVSQMIVILTSILSAFLFANKIGAYSLAIGYAVGTVISLLFKWVLLRPASKVIQLKGKMDLPEIKHFYMIFIPVGLTVAVGQINLMVGTVFASHFEEGAVTYINYAKNLVHMPQGIFGVTIATIIFPLLSKAIATDDNKLFKKGIEQGLTTMFFILLPSIVGMLILMPNIIALLYQRGAFTESATMATTQVAYLYFGSVLFFSLNNVINKGFYSLKKGKLILMISLVSIGLNFVLNYIFTAWIGYRGIPLAASVNAAFYVGASLLIFLKLVGGLNLKQVGWEFIKIIISVLMMAAAVLPILPMIEGWPNLIQIIIVGIIGAVVYTASAFLTKIQAFRLVLNKFTRKKALKKESSS</sequence>
<feature type="transmembrane region" description="Helical" evidence="8">
    <location>
        <begin position="155"/>
        <end position="175"/>
    </location>
</feature>
<dbReference type="PIRSF" id="PIRSF002869">
    <property type="entry name" value="MviN"/>
    <property type="match status" value="1"/>
</dbReference>
<feature type="transmembrane region" description="Helical" evidence="8">
    <location>
        <begin position="85"/>
        <end position="110"/>
    </location>
</feature>
<name>A0ABS2MZR9_9BACI</name>
<feature type="transmembrane region" description="Helical" evidence="8">
    <location>
        <begin position="439"/>
        <end position="460"/>
    </location>
</feature>